<proteinExistence type="predicted"/>
<evidence type="ECO:0000313" key="2">
    <source>
        <dbReference type="EMBL" id="PCH44652.1"/>
    </source>
</evidence>
<dbReference type="OrthoDB" id="3253026at2759"/>
<evidence type="ECO:0000256" key="1">
    <source>
        <dbReference type="SAM" id="Phobius"/>
    </source>
</evidence>
<feature type="transmembrane region" description="Helical" evidence="1">
    <location>
        <begin position="181"/>
        <end position="197"/>
    </location>
</feature>
<feature type="transmembrane region" description="Helical" evidence="1">
    <location>
        <begin position="217"/>
        <end position="235"/>
    </location>
</feature>
<gene>
    <name evidence="2" type="ORF">WOLCODRAFT_123897</name>
</gene>
<dbReference type="EMBL" id="KB468168">
    <property type="protein sequence ID" value="PCH44652.1"/>
    <property type="molecule type" value="Genomic_DNA"/>
</dbReference>
<keyword evidence="3" id="KW-1185">Reference proteome</keyword>
<feature type="transmembrane region" description="Helical" evidence="1">
    <location>
        <begin position="394"/>
        <end position="415"/>
    </location>
</feature>
<reference evidence="2 3" key="1">
    <citation type="journal article" date="2012" name="Science">
        <title>The Paleozoic origin of enzymatic lignin decomposition reconstructed from 31 fungal genomes.</title>
        <authorList>
            <person name="Floudas D."/>
            <person name="Binder M."/>
            <person name="Riley R."/>
            <person name="Barry K."/>
            <person name="Blanchette R.A."/>
            <person name="Henrissat B."/>
            <person name="Martinez A.T."/>
            <person name="Otillar R."/>
            <person name="Spatafora J.W."/>
            <person name="Yadav J.S."/>
            <person name="Aerts A."/>
            <person name="Benoit I."/>
            <person name="Boyd A."/>
            <person name="Carlson A."/>
            <person name="Copeland A."/>
            <person name="Coutinho P.M."/>
            <person name="de Vries R.P."/>
            <person name="Ferreira P."/>
            <person name="Findley K."/>
            <person name="Foster B."/>
            <person name="Gaskell J."/>
            <person name="Glotzer D."/>
            <person name="Gorecki P."/>
            <person name="Heitman J."/>
            <person name="Hesse C."/>
            <person name="Hori C."/>
            <person name="Igarashi K."/>
            <person name="Jurgens J.A."/>
            <person name="Kallen N."/>
            <person name="Kersten P."/>
            <person name="Kohler A."/>
            <person name="Kuees U."/>
            <person name="Kumar T.K.A."/>
            <person name="Kuo A."/>
            <person name="LaButti K."/>
            <person name="Larrondo L.F."/>
            <person name="Lindquist E."/>
            <person name="Ling A."/>
            <person name="Lombard V."/>
            <person name="Lucas S."/>
            <person name="Lundell T."/>
            <person name="Martin R."/>
            <person name="McLaughlin D.J."/>
            <person name="Morgenstern I."/>
            <person name="Morin E."/>
            <person name="Murat C."/>
            <person name="Nagy L.G."/>
            <person name="Nolan M."/>
            <person name="Ohm R.A."/>
            <person name="Patyshakuliyeva A."/>
            <person name="Rokas A."/>
            <person name="Ruiz-Duenas F.J."/>
            <person name="Sabat G."/>
            <person name="Salamov A."/>
            <person name="Samejima M."/>
            <person name="Schmutz J."/>
            <person name="Slot J.C."/>
            <person name="St John F."/>
            <person name="Stenlid J."/>
            <person name="Sun H."/>
            <person name="Sun S."/>
            <person name="Syed K."/>
            <person name="Tsang A."/>
            <person name="Wiebenga A."/>
            <person name="Young D."/>
            <person name="Pisabarro A."/>
            <person name="Eastwood D.C."/>
            <person name="Martin F."/>
            <person name="Cullen D."/>
            <person name="Grigoriev I.V."/>
            <person name="Hibbett D.S."/>
        </authorList>
    </citation>
    <scope>NUCLEOTIDE SEQUENCE [LARGE SCALE GENOMIC DNA]</scope>
    <source>
        <strain evidence="2 3">MD-104</strain>
    </source>
</reference>
<dbReference type="Proteomes" id="UP000218811">
    <property type="component" value="Unassembled WGS sequence"/>
</dbReference>
<protein>
    <submittedName>
        <fullName evidence="2">Uncharacterized protein</fullName>
    </submittedName>
</protein>
<keyword evidence="1" id="KW-0472">Membrane</keyword>
<dbReference type="AlphaFoldDB" id="A0A2H3JR69"/>
<feature type="transmembrane region" description="Helical" evidence="1">
    <location>
        <begin position="427"/>
        <end position="446"/>
    </location>
</feature>
<feature type="transmembrane region" description="Helical" evidence="1">
    <location>
        <begin position="358"/>
        <end position="379"/>
    </location>
</feature>
<accession>A0A2H3JR69</accession>
<evidence type="ECO:0000313" key="3">
    <source>
        <dbReference type="Proteomes" id="UP000218811"/>
    </source>
</evidence>
<keyword evidence="1" id="KW-0812">Transmembrane</keyword>
<name>A0A2H3JR69_WOLCO</name>
<keyword evidence="1" id="KW-1133">Transmembrane helix</keyword>
<sequence>MIVFFSTNFIAHAASTPTAAETGRYTARIPRRNAFPWAPVVCFFLPFGGLTRNILLIGQQLKRRNNHVRAALMHGAIVIVARTGTWEPSYDKELIYMKLPKGVFQLKEEWTSELYADIVVDSEGESHNTVERNELKLHGEFSLPAGYAFATPADKSCTEHIIQNTLVNTHRINIHRVQNPLKVLISIIQIVSAIYTMKQSIGAQITRWGYASYGLSVFPYALMSIMNLVCAGVVGEYHHAHVLRTPILNEAERRGAVADGTIGRVDTREATVLVGKQASSMSGYTSVQIWRNEPRWDGDEPSLTIDAGDLGIRTFKAVPPWSVPPDQKVIFKISAITHDGPAPDDTYKKYKSVSWTEIAFIGVLFAIATIIPEALIYVLTRFRPGESTSTQRGFMIAWLVADQISSFGTLASWIVWQKRNGVIPSAVHIACLALLIVPAIGGLATVGQTYLVDKGFGACP</sequence>
<organism evidence="2 3">
    <name type="scientific">Wolfiporia cocos (strain MD-104)</name>
    <name type="common">Brown rot fungus</name>
    <dbReference type="NCBI Taxonomy" id="742152"/>
    <lineage>
        <taxon>Eukaryota</taxon>
        <taxon>Fungi</taxon>
        <taxon>Dikarya</taxon>
        <taxon>Basidiomycota</taxon>
        <taxon>Agaricomycotina</taxon>
        <taxon>Agaricomycetes</taxon>
        <taxon>Polyporales</taxon>
        <taxon>Phaeolaceae</taxon>
        <taxon>Wolfiporia</taxon>
    </lineage>
</organism>
<dbReference type="OMA" id="VNTHRIN"/>
<feature type="transmembrane region" description="Helical" evidence="1">
    <location>
        <begin position="37"/>
        <end position="55"/>
    </location>
</feature>